<feature type="chain" id="PRO_5021246690" evidence="2">
    <location>
        <begin position="33"/>
        <end position="327"/>
    </location>
</feature>
<dbReference type="Gene3D" id="3.40.190.150">
    <property type="entry name" value="Bordetella uptake gene, domain 1"/>
    <property type="match status" value="1"/>
</dbReference>
<comment type="similarity">
    <text evidence="1">Belongs to the UPF0065 (bug) family.</text>
</comment>
<keyword evidence="2" id="KW-0732">Signal</keyword>
<evidence type="ECO:0000313" key="4">
    <source>
        <dbReference type="Proteomes" id="UP000298180"/>
    </source>
</evidence>
<dbReference type="Gene3D" id="3.40.190.10">
    <property type="entry name" value="Periplasmic binding protein-like II"/>
    <property type="match status" value="1"/>
</dbReference>
<dbReference type="InterPro" id="IPR005064">
    <property type="entry name" value="BUG"/>
</dbReference>
<organism evidence="3 4">
    <name type="scientific">Ramlibacter henchirensis</name>
    <dbReference type="NCBI Taxonomy" id="204072"/>
    <lineage>
        <taxon>Bacteria</taxon>
        <taxon>Pseudomonadati</taxon>
        <taxon>Pseudomonadota</taxon>
        <taxon>Betaproteobacteria</taxon>
        <taxon>Burkholderiales</taxon>
        <taxon>Comamonadaceae</taxon>
        <taxon>Ramlibacter</taxon>
    </lineage>
</organism>
<dbReference type="AlphaFoldDB" id="A0A4Z0BXN1"/>
<dbReference type="OrthoDB" id="8890010at2"/>
<dbReference type="SUPFAM" id="SSF53850">
    <property type="entry name" value="Periplasmic binding protein-like II"/>
    <property type="match status" value="1"/>
</dbReference>
<dbReference type="Proteomes" id="UP000298180">
    <property type="component" value="Unassembled WGS sequence"/>
</dbReference>
<dbReference type="RefSeq" id="WP_135264214.1">
    <property type="nucleotide sequence ID" value="NZ_SMLM01000002.1"/>
</dbReference>
<evidence type="ECO:0000256" key="2">
    <source>
        <dbReference type="SAM" id="SignalP"/>
    </source>
</evidence>
<accession>A0A4Z0BXN1</accession>
<comment type="caution">
    <text evidence="3">The sequence shown here is derived from an EMBL/GenBank/DDBJ whole genome shotgun (WGS) entry which is preliminary data.</text>
</comment>
<sequence length="327" mass="34440">MHPNTRSMTPVTRRVALAAAACALCGAAFAQAWPERAIKLVVPFPAGGGADAAARAYGDKLSAALGQPVIIDNRPGASGNIGAELVARGPADGYTLLFANEFLATNPLMFKEIRYDTLRDFTPIAKVASTAVAIAVHPSVPAKTMQELLALARTRPLNYASPGVGTGPHLFGQLIALNAGAKLNNVPYKGSAPAMADAVGGQVDFIISTLAPMVPHLQSGKLRGLAVTGAKRSPQAPDVPTLAETGSVAQRYEVWYGVVAPAATPKPVLARLLQASTQVLRDPELLNKLRVAGYEVEPTIGDDFGAEIRADQERWARVIRDAKIQRE</sequence>
<dbReference type="CDD" id="cd13578">
    <property type="entry name" value="PBP2_Bug27"/>
    <property type="match status" value="1"/>
</dbReference>
<keyword evidence="4" id="KW-1185">Reference proteome</keyword>
<protein>
    <submittedName>
        <fullName evidence="3">Tripartite tricarboxylate transporter substrate binding protein</fullName>
    </submittedName>
</protein>
<dbReference type="Pfam" id="PF03401">
    <property type="entry name" value="TctC"/>
    <property type="match status" value="1"/>
</dbReference>
<feature type="signal peptide" evidence="2">
    <location>
        <begin position="1"/>
        <end position="32"/>
    </location>
</feature>
<dbReference type="PIRSF" id="PIRSF017082">
    <property type="entry name" value="YflP"/>
    <property type="match status" value="1"/>
</dbReference>
<name>A0A4Z0BXN1_9BURK</name>
<reference evidence="3 4" key="1">
    <citation type="submission" date="2019-03" db="EMBL/GenBank/DDBJ databases">
        <title>Ramlibacter henchirensis DSM 14656, whole genome shotgun sequence.</title>
        <authorList>
            <person name="Zhang X."/>
            <person name="Feng G."/>
            <person name="Zhu H."/>
        </authorList>
    </citation>
    <scope>NUCLEOTIDE SEQUENCE [LARGE SCALE GENOMIC DNA]</scope>
    <source>
        <strain evidence="3 4">DSM 14656</strain>
    </source>
</reference>
<evidence type="ECO:0000256" key="1">
    <source>
        <dbReference type="ARBA" id="ARBA00006987"/>
    </source>
</evidence>
<dbReference type="EMBL" id="SMLM01000002">
    <property type="protein sequence ID" value="TFZ02689.1"/>
    <property type="molecule type" value="Genomic_DNA"/>
</dbReference>
<proteinExistence type="inferred from homology"/>
<dbReference type="PANTHER" id="PTHR42928">
    <property type="entry name" value="TRICARBOXYLATE-BINDING PROTEIN"/>
    <property type="match status" value="1"/>
</dbReference>
<evidence type="ECO:0000313" key="3">
    <source>
        <dbReference type="EMBL" id="TFZ02689.1"/>
    </source>
</evidence>
<gene>
    <name evidence="3" type="ORF">EZ313_15690</name>
</gene>
<dbReference type="PANTHER" id="PTHR42928:SF5">
    <property type="entry name" value="BLR1237 PROTEIN"/>
    <property type="match status" value="1"/>
</dbReference>
<dbReference type="InterPro" id="IPR042100">
    <property type="entry name" value="Bug_dom1"/>
</dbReference>